<feature type="signal peptide" evidence="11">
    <location>
        <begin position="1"/>
        <end position="22"/>
    </location>
</feature>
<gene>
    <name evidence="13" type="ORF">EV699_10218</name>
</gene>
<dbReference type="AlphaFoldDB" id="A0A4R2LAK9"/>
<evidence type="ECO:0000313" key="14">
    <source>
        <dbReference type="Proteomes" id="UP000295765"/>
    </source>
</evidence>
<keyword evidence="3" id="KW-0813">Transport</keyword>
<dbReference type="RefSeq" id="WP_132538158.1">
    <property type="nucleotide sequence ID" value="NZ_SLWY01000002.1"/>
</dbReference>
<dbReference type="Pfam" id="PF13609">
    <property type="entry name" value="Porin_4"/>
    <property type="match status" value="1"/>
</dbReference>
<dbReference type="InterPro" id="IPR023614">
    <property type="entry name" value="Porin_dom_sf"/>
</dbReference>
<dbReference type="OrthoDB" id="8957883at2"/>
<protein>
    <submittedName>
        <fullName evidence="13">Putative porin</fullName>
    </submittedName>
</protein>
<keyword evidence="10" id="KW-0998">Cell outer membrane</keyword>
<name>A0A4R2LAK9_9GAMM</name>
<dbReference type="SUPFAM" id="SSF56935">
    <property type="entry name" value="Porins"/>
    <property type="match status" value="1"/>
</dbReference>
<comment type="caution">
    <text evidence="13">The sequence shown here is derived from an EMBL/GenBank/DDBJ whole genome shotgun (WGS) entry which is preliminary data.</text>
</comment>
<evidence type="ECO:0000256" key="5">
    <source>
        <dbReference type="ARBA" id="ARBA00022692"/>
    </source>
</evidence>
<dbReference type="PRINTS" id="PR00184">
    <property type="entry name" value="NEISSPPORIN"/>
</dbReference>
<evidence type="ECO:0000256" key="9">
    <source>
        <dbReference type="ARBA" id="ARBA00023136"/>
    </source>
</evidence>
<evidence type="ECO:0000256" key="10">
    <source>
        <dbReference type="ARBA" id="ARBA00023237"/>
    </source>
</evidence>
<comment type="subcellular location">
    <subcellularLocation>
        <location evidence="1">Cell outer membrane</location>
        <topology evidence="1">Multi-pass membrane protein</topology>
    </subcellularLocation>
</comment>
<dbReference type="InterPro" id="IPR001702">
    <property type="entry name" value="Porin_Gram-ve"/>
</dbReference>
<dbReference type="GO" id="GO:0015288">
    <property type="term" value="F:porin activity"/>
    <property type="evidence" value="ECO:0007669"/>
    <property type="project" value="UniProtKB-KW"/>
</dbReference>
<dbReference type="InterPro" id="IPR050298">
    <property type="entry name" value="Gram-neg_bact_OMP"/>
</dbReference>
<accession>A0A4R2LAK9</accession>
<dbReference type="Gene3D" id="2.40.160.10">
    <property type="entry name" value="Porin"/>
    <property type="match status" value="1"/>
</dbReference>
<dbReference type="CDD" id="cd00342">
    <property type="entry name" value="gram_neg_porins"/>
    <property type="match status" value="1"/>
</dbReference>
<feature type="chain" id="PRO_5020292869" evidence="11">
    <location>
        <begin position="23"/>
        <end position="350"/>
    </location>
</feature>
<feature type="domain" description="Porin" evidence="12">
    <location>
        <begin position="9"/>
        <end position="317"/>
    </location>
</feature>
<evidence type="ECO:0000256" key="3">
    <source>
        <dbReference type="ARBA" id="ARBA00022448"/>
    </source>
</evidence>
<dbReference type="InterPro" id="IPR033900">
    <property type="entry name" value="Gram_neg_porin_domain"/>
</dbReference>
<keyword evidence="4" id="KW-1134">Transmembrane beta strand</keyword>
<keyword evidence="9" id="KW-0472">Membrane</keyword>
<dbReference type="PANTHER" id="PTHR34501:SF9">
    <property type="entry name" value="MAJOR OUTER MEMBRANE PROTEIN P.IA"/>
    <property type="match status" value="1"/>
</dbReference>
<dbReference type="EMBL" id="SLWY01000002">
    <property type="protein sequence ID" value="TCO83320.1"/>
    <property type="molecule type" value="Genomic_DNA"/>
</dbReference>
<dbReference type="InterPro" id="IPR002299">
    <property type="entry name" value="Porin_Neis"/>
</dbReference>
<evidence type="ECO:0000313" key="13">
    <source>
        <dbReference type="EMBL" id="TCO83320.1"/>
    </source>
</evidence>
<evidence type="ECO:0000256" key="7">
    <source>
        <dbReference type="ARBA" id="ARBA00023065"/>
    </source>
</evidence>
<keyword evidence="8" id="KW-0626">Porin</keyword>
<sequence>MKKNLVAVAVASTLVFAAAANAETTLYGSVRMDVDYTNPDAKGADASWDVKNEASRLGVKGSEDLGGGLKAIYQYEFGVNADGNSTGNPFNQRLSWVGLTGGFGTVAIGRQETPAYTFVGSNTDIFNGPITNPWSPSTEILQRRGNVVSYVTPSFSGFTAAGALIMDQNNGVPFPYNTANENTGSDSVDHYQVAGKYENTFGGVGVLLGGYFHDAQEASFAGNGDDIWIWGVGGTLTFGDFSLGATYEKFDDKGTGDHNDYAGYGLIAGFDFGANTIRGGWGRMEPDINSLESYDTWEIGFEHRLSKRTRLWVEYVDTEIPAYLSEFSVVGTDGQVKGGSNLALGIRHDF</sequence>
<dbReference type="GO" id="GO:0009279">
    <property type="term" value="C:cell outer membrane"/>
    <property type="evidence" value="ECO:0007669"/>
    <property type="project" value="UniProtKB-SubCell"/>
</dbReference>
<evidence type="ECO:0000256" key="11">
    <source>
        <dbReference type="SAM" id="SignalP"/>
    </source>
</evidence>
<organism evidence="13 14">
    <name type="scientific">Plasticicumulans lactativorans</name>
    <dbReference type="NCBI Taxonomy" id="1133106"/>
    <lineage>
        <taxon>Bacteria</taxon>
        <taxon>Pseudomonadati</taxon>
        <taxon>Pseudomonadota</taxon>
        <taxon>Gammaproteobacteria</taxon>
        <taxon>Candidatus Competibacteraceae</taxon>
        <taxon>Plasticicumulans</taxon>
    </lineage>
</organism>
<dbReference type="GO" id="GO:0046930">
    <property type="term" value="C:pore complex"/>
    <property type="evidence" value="ECO:0007669"/>
    <property type="project" value="UniProtKB-KW"/>
</dbReference>
<keyword evidence="14" id="KW-1185">Reference proteome</keyword>
<dbReference type="GO" id="GO:0034220">
    <property type="term" value="P:monoatomic ion transmembrane transport"/>
    <property type="evidence" value="ECO:0007669"/>
    <property type="project" value="InterPro"/>
</dbReference>
<keyword evidence="5" id="KW-0812">Transmembrane</keyword>
<keyword evidence="7" id="KW-0406">Ion transport</keyword>
<reference evidence="13 14" key="1">
    <citation type="submission" date="2019-03" db="EMBL/GenBank/DDBJ databases">
        <title>Genomic Encyclopedia of Type Strains, Phase IV (KMG-IV): sequencing the most valuable type-strain genomes for metagenomic binning, comparative biology and taxonomic classification.</title>
        <authorList>
            <person name="Goeker M."/>
        </authorList>
    </citation>
    <scope>NUCLEOTIDE SEQUENCE [LARGE SCALE GENOMIC DNA]</scope>
    <source>
        <strain evidence="13 14">DSM 25287</strain>
    </source>
</reference>
<proteinExistence type="predicted"/>
<evidence type="ECO:0000256" key="4">
    <source>
        <dbReference type="ARBA" id="ARBA00022452"/>
    </source>
</evidence>
<dbReference type="PRINTS" id="PR00182">
    <property type="entry name" value="ECOLNEIPORIN"/>
</dbReference>
<dbReference type="PANTHER" id="PTHR34501">
    <property type="entry name" value="PROTEIN YDDL-RELATED"/>
    <property type="match status" value="1"/>
</dbReference>
<evidence type="ECO:0000256" key="1">
    <source>
        <dbReference type="ARBA" id="ARBA00004571"/>
    </source>
</evidence>
<evidence type="ECO:0000256" key="8">
    <source>
        <dbReference type="ARBA" id="ARBA00023114"/>
    </source>
</evidence>
<comment type="subunit">
    <text evidence="2">Homotrimer.</text>
</comment>
<evidence type="ECO:0000256" key="2">
    <source>
        <dbReference type="ARBA" id="ARBA00011233"/>
    </source>
</evidence>
<dbReference type="Proteomes" id="UP000295765">
    <property type="component" value="Unassembled WGS sequence"/>
</dbReference>
<evidence type="ECO:0000259" key="12">
    <source>
        <dbReference type="Pfam" id="PF13609"/>
    </source>
</evidence>
<evidence type="ECO:0000256" key="6">
    <source>
        <dbReference type="ARBA" id="ARBA00022729"/>
    </source>
</evidence>
<keyword evidence="6 11" id="KW-0732">Signal</keyword>